<protein>
    <recommendedName>
        <fullName evidence="4">Outer membrane protein assembly factor BamE</fullName>
    </recommendedName>
</protein>
<name>A0ABP7MVV9_9GAMM</name>
<keyword evidence="7" id="KW-1185">Reference proteome</keyword>
<comment type="caution">
    <text evidence="6">The sequence shown here is derived from an EMBL/GenBank/DDBJ whole genome shotgun (WGS) entry which is preliminary data.</text>
</comment>
<dbReference type="PANTHER" id="PTHR37482:SF1">
    <property type="entry name" value="OUTER MEMBRANE PROTEIN ASSEMBLY FACTOR BAME"/>
    <property type="match status" value="1"/>
</dbReference>
<evidence type="ECO:0000313" key="7">
    <source>
        <dbReference type="Proteomes" id="UP001501565"/>
    </source>
</evidence>
<dbReference type="Proteomes" id="UP001501565">
    <property type="component" value="Unassembled WGS sequence"/>
</dbReference>
<keyword evidence="1 4" id="KW-0732">Signal</keyword>
<organism evidence="6 7">
    <name type="scientific">Litoribacillus peritrichatus</name>
    <dbReference type="NCBI Taxonomy" id="718191"/>
    <lineage>
        <taxon>Bacteria</taxon>
        <taxon>Pseudomonadati</taxon>
        <taxon>Pseudomonadota</taxon>
        <taxon>Gammaproteobacteria</taxon>
        <taxon>Oceanospirillales</taxon>
        <taxon>Oceanospirillaceae</taxon>
        <taxon>Litoribacillus</taxon>
    </lineage>
</organism>
<dbReference type="InterPro" id="IPR026592">
    <property type="entry name" value="BamE"/>
</dbReference>
<dbReference type="EMBL" id="BAABBN010000007">
    <property type="protein sequence ID" value="GAA3931292.1"/>
    <property type="molecule type" value="Genomic_DNA"/>
</dbReference>
<evidence type="ECO:0000256" key="2">
    <source>
        <dbReference type="ARBA" id="ARBA00023136"/>
    </source>
</evidence>
<comment type="subcellular location">
    <subcellularLocation>
        <location evidence="4">Cell outer membrane</location>
    </subcellularLocation>
</comment>
<evidence type="ECO:0000259" key="5">
    <source>
        <dbReference type="Pfam" id="PF04355"/>
    </source>
</evidence>
<evidence type="ECO:0000256" key="1">
    <source>
        <dbReference type="ARBA" id="ARBA00022729"/>
    </source>
</evidence>
<dbReference type="Gene3D" id="3.30.1450.10">
    <property type="match status" value="1"/>
</dbReference>
<evidence type="ECO:0000256" key="3">
    <source>
        <dbReference type="ARBA" id="ARBA00023237"/>
    </source>
</evidence>
<keyword evidence="3 4" id="KW-0998">Cell outer membrane</keyword>
<gene>
    <name evidence="4" type="primary">bamE</name>
    <name evidence="6" type="ORF">GCM10022277_30090</name>
</gene>
<proteinExistence type="inferred from homology"/>
<comment type="subunit">
    <text evidence="4">Part of the Bam complex.</text>
</comment>
<dbReference type="HAMAP" id="MF_00925">
    <property type="entry name" value="OM_assembly_BamE"/>
    <property type="match status" value="1"/>
</dbReference>
<feature type="domain" description="Outer membrane protein assembly factor BamE" evidence="5">
    <location>
        <begin position="22"/>
        <end position="85"/>
    </location>
</feature>
<reference evidence="7" key="1">
    <citation type="journal article" date="2019" name="Int. J. Syst. Evol. Microbiol.">
        <title>The Global Catalogue of Microorganisms (GCM) 10K type strain sequencing project: providing services to taxonomists for standard genome sequencing and annotation.</title>
        <authorList>
            <consortium name="The Broad Institute Genomics Platform"/>
            <consortium name="The Broad Institute Genome Sequencing Center for Infectious Disease"/>
            <person name="Wu L."/>
            <person name="Ma J."/>
        </authorList>
    </citation>
    <scope>NUCLEOTIDE SEQUENCE [LARGE SCALE GENOMIC DNA]</scope>
    <source>
        <strain evidence="7">JCM 17551</strain>
    </source>
</reference>
<accession>A0ABP7MVV9</accession>
<keyword evidence="2 4" id="KW-0472">Membrane</keyword>
<sequence length="100" mass="11515">MTISLLPGCSSLNVYKITVQQGNIIEDESLELLKPGMTQKQVQYVLGTPVLKDPFHPNQWDYYHSEKPGYGDRVAYSVRVFFKDGLMTHYEKKDITQQAF</sequence>
<dbReference type="InterPro" id="IPR037873">
    <property type="entry name" value="BamE-like"/>
</dbReference>
<evidence type="ECO:0000313" key="6">
    <source>
        <dbReference type="EMBL" id="GAA3931292.1"/>
    </source>
</evidence>
<comment type="similarity">
    <text evidence="4">Belongs to the BamE family.</text>
</comment>
<evidence type="ECO:0000256" key="4">
    <source>
        <dbReference type="HAMAP-Rule" id="MF_00925"/>
    </source>
</evidence>
<dbReference type="Pfam" id="PF04355">
    <property type="entry name" value="BamE"/>
    <property type="match status" value="1"/>
</dbReference>
<dbReference type="InterPro" id="IPR007450">
    <property type="entry name" value="BamE_dom"/>
</dbReference>
<comment type="function">
    <text evidence="4">Part of the outer membrane protein assembly complex, which is involved in assembly and insertion of beta-barrel proteins into the outer membrane.</text>
</comment>
<dbReference type="PANTHER" id="PTHR37482">
    <property type="entry name" value="OUTER MEMBRANE PROTEIN ASSEMBLY FACTOR BAME"/>
    <property type="match status" value="1"/>
</dbReference>